<dbReference type="Proteomes" id="UP001732700">
    <property type="component" value="Chromosome 7C"/>
</dbReference>
<organism evidence="1 2">
    <name type="scientific">Avena sativa</name>
    <name type="common">Oat</name>
    <dbReference type="NCBI Taxonomy" id="4498"/>
    <lineage>
        <taxon>Eukaryota</taxon>
        <taxon>Viridiplantae</taxon>
        <taxon>Streptophyta</taxon>
        <taxon>Embryophyta</taxon>
        <taxon>Tracheophyta</taxon>
        <taxon>Spermatophyta</taxon>
        <taxon>Magnoliopsida</taxon>
        <taxon>Liliopsida</taxon>
        <taxon>Poales</taxon>
        <taxon>Poaceae</taxon>
        <taxon>BOP clade</taxon>
        <taxon>Pooideae</taxon>
        <taxon>Poodae</taxon>
        <taxon>Poeae</taxon>
        <taxon>Poeae Chloroplast Group 1 (Aveneae type)</taxon>
        <taxon>Aveninae</taxon>
        <taxon>Avena</taxon>
    </lineage>
</organism>
<protein>
    <submittedName>
        <fullName evidence="1">Uncharacterized protein</fullName>
    </submittedName>
</protein>
<dbReference type="EnsemblPlants" id="AVESA.00010b.r2.7CG0689460.1">
    <property type="protein sequence ID" value="AVESA.00010b.r2.7CG0689460.1.CDS.1"/>
    <property type="gene ID" value="AVESA.00010b.r2.7CG0689460"/>
</dbReference>
<reference evidence="1" key="1">
    <citation type="submission" date="2021-05" db="EMBL/GenBank/DDBJ databases">
        <authorList>
            <person name="Scholz U."/>
            <person name="Mascher M."/>
            <person name="Fiebig A."/>
        </authorList>
    </citation>
    <scope>NUCLEOTIDE SEQUENCE [LARGE SCALE GENOMIC DNA]</scope>
</reference>
<keyword evidence="2" id="KW-1185">Reference proteome</keyword>
<reference evidence="1" key="2">
    <citation type="submission" date="2025-09" db="UniProtKB">
        <authorList>
            <consortium name="EnsemblPlants"/>
        </authorList>
    </citation>
    <scope>IDENTIFICATION</scope>
</reference>
<name>A0ACD6A6F3_AVESA</name>
<sequence>MDRVWDLPSEGIIYQASDNWMQMVIQSSPSHMVDCILLVAWRHWFVRNEVTHDKPLPTIGSSKRFRCAYLKLLQEIQAKPTVAILKGKDHVVMEVSQKQWVPKKGPDKPWCRPKPGWVKLTVDGSFYTAKRSAGAGIIL</sequence>
<evidence type="ECO:0000313" key="2">
    <source>
        <dbReference type="Proteomes" id="UP001732700"/>
    </source>
</evidence>
<proteinExistence type="predicted"/>
<accession>A0ACD6A6F3</accession>
<evidence type="ECO:0000313" key="1">
    <source>
        <dbReference type="EnsemblPlants" id="AVESA.00010b.r2.7CG0689460.1.CDS.1"/>
    </source>
</evidence>